<protein>
    <submittedName>
        <fullName evidence="1">Uncharacterized protein</fullName>
    </submittedName>
</protein>
<dbReference type="Proteomes" id="UP001159042">
    <property type="component" value="Unassembled WGS sequence"/>
</dbReference>
<gene>
    <name evidence="1" type="ORF">NQ315_010837</name>
</gene>
<keyword evidence="2" id="KW-1185">Reference proteome</keyword>
<name>A0AAV8V7T6_9CUCU</name>
<evidence type="ECO:0000313" key="2">
    <source>
        <dbReference type="Proteomes" id="UP001159042"/>
    </source>
</evidence>
<evidence type="ECO:0000313" key="1">
    <source>
        <dbReference type="EMBL" id="KAJ8910148.1"/>
    </source>
</evidence>
<dbReference type="EMBL" id="JANEYG010000348">
    <property type="protein sequence ID" value="KAJ8910148.1"/>
    <property type="molecule type" value="Genomic_DNA"/>
</dbReference>
<proteinExistence type="predicted"/>
<dbReference type="AlphaFoldDB" id="A0AAV8V7T6"/>
<accession>A0AAV8V7T6</accession>
<sequence length="95" mass="10844">MSSALSSRIKHPKKHELVKSHSQAQILANKLRQDGVMSTGVFGYVHSVKNIFIEMRLPVLPEVDINSLISNGMCLFLLHFWILHPILRRAQILDE</sequence>
<organism evidence="1 2">
    <name type="scientific">Exocentrus adspersus</name>
    <dbReference type="NCBI Taxonomy" id="1586481"/>
    <lineage>
        <taxon>Eukaryota</taxon>
        <taxon>Metazoa</taxon>
        <taxon>Ecdysozoa</taxon>
        <taxon>Arthropoda</taxon>
        <taxon>Hexapoda</taxon>
        <taxon>Insecta</taxon>
        <taxon>Pterygota</taxon>
        <taxon>Neoptera</taxon>
        <taxon>Endopterygota</taxon>
        <taxon>Coleoptera</taxon>
        <taxon>Polyphaga</taxon>
        <taxon>Cucujiformia</taxon>
        <taxon>Chrysomeloidea</taxon>
        <taxon>Cerambycidae</taxon>
        <taxon>Lamiinae</taxon>
        <taxon>Acanthocinini</taxon>
        <taxon>Exocentrus</taxon>
    </lineage>
</organism>
<comment type="caution">
    <text evidence="1">The sequence shown here is derived from an EMBL/GenBank/DDBJ whole genome shotgun (WGS) entry which is preliminary data.</text>
</comment>
<reference evidence="1 2" key="1">
    <citation type="journal article" date="2023" name="Insect Mol. Biol.">
        <title>Genome sequencing provides insights into the evolution of gene families encoding plant cell wall-degrading enzymes in longhorned beetles.</title>
        <authorList>
            <person name="Shin N.R."/>
            <person name="Okamura Y."/>
            <person name="Kirsch R."/>
            <person name="Pauchet Y."/>
        </authorList>
    </citation>
    <scope>NUCLEOTIDE SEQUENCE [LARGE SCALE GENOMIC DNA]</scope>
    <source>
        <strain evidence="1">EAD_L_NR</strain>
    </source>
</reference>